<evidence type="ECO:0000256" key="7">
    <source>
        <dbReference type="SAM" id="Phobius"/>
    </source>
</evidence>
<dbReference type="InterPro" id="IPR013126">
    <property type="entry name" value="Hsp_70_fam"/>
</dbReference>
<dbReference type="Proteomes" id="UP001500711">
    <property type="component" value="Unassembled WGS sequence"/>
</dbReference>
<keyword evidence="9" id="KW-1185">Reference proteome</keyword>
<dbReference type="InterPro" id="IPR043129">
    <property type="entry name" value="ATPase_NBD"/>
</dbReference>
<keyword evidence="7" id="KW-0472">Membrane</keyword>
<organism evidence="8 9">
    <name type="scientific">Lentzea roselyniae</name>
    <dbReference type="NCBI Taxonomy" id="531940"/>
    <lineage>
        <taxon>Bacteria</taxon>
        <taxon>Bacillati</taxon>
        <taxon>Actinomycetota</taxon>
        <taxon>Actinomycetes</taxon>
        <taxon>Pseudonocardiales</taxon>
        <taxon>Pseudonocardiaceae</taxon>
        <taxon>Lentzea</taxon>
    </lineage>
</organism>
<comment type="caution">
    <text evidence="8">The sequence shown here is derived from an EMBL/GenBank/DDBJ whole genome shotgun (WGS) entry which is preliminary data.</text>
</comment>
<evidence type="ECO:0000256" key="3">
    <source>
        <dbReference type="ARBA" id="ARBA00022840"/>
    </source>
</evidence>
<protein>
    <submittedName>
        <fullName evidence="8">Hsp70 family protein</fullName>
    </submittedName>
</protein>
<feature type="compositionally biased region" description="Pro residues" evidence="6">
    <location>
        <begin position="520"/>
        <end position="534"/>
    </location>
</feature>
<sequence length="534" mass="56153">MQFPPEMLLMLRAVVYQLGVDLGTTFTAAAVHRTSTSAEVVALSPRSASVASVLYLGEDSGVLVGEAAERRAVTDPERVIREFKRRIGDPTPLMVAGSPQHAHELTGFLARWVVERVTEREGAAPDRIAITHPAGWGPHKMALLTEGLRAAGLDDVVFLTEPEAAAVHYASAQRIEPGGTIAVYDLGGGTFDAAVLRRTECAGFELLGRPEGIERLGGIDFDEVVFDHVRASITDVVDELDPEDPVTVAAVARLRRDCTEAKEALSTDTEVTIPVLLPGTRAQIRLVRGEFEAMIRPALDDTVEALRRTVRSAGLEPEDLAAVLLVGGSSRIPLVAQLISMELGRPVAVDTDQSTSVATGAALAAFDARPVLTRTDPPTRPVVTTAPLSAPRQRGRKRPKIIVGATGIMAIGVAALAAVTWADRSTGTTTTGEPNQTATVPNAPAELNVRATVPQNPATSPSRTSSSAPTTTPASASKPTTTTATTTAMPRIEPPTPVVEPPVTTTFSPPPPSVTSSIETPPPPDPPSTRPPAP</sequence>
<feature type="compositionally biased region" description="Low complexity" evidence="6">
    <location>
        <begin position="372"/>
        <end position="387"/>
    </location>
</feature>
<gene>
    <name evidence="8" type="ORF">GCM10022267_64560</name>
</gene>
<keyword evidence="3" id="KW-0067">ATP-binding</keyword>
<dbReference type="PANTHER" id="PTHR42749">
    <property type="entry name" value="CELL SHAPE-DETERMINING PROTEIN MREB"/>
    <property type="match status" value="1"/>
</dbReference>
<feature type="region of interest" description="Disordered" evidence="6">
    <location>
        <begin position="425"/>
        <end position="534"/>
    </location>
</feature>
<evidence type="ECO:0000256" key="4">
    <source>
        <dbReference type="ARBA" id="ARBA00023016"/>
    </source>
</evidence>
<keyword evidence="5" id="KW-0143">Chaperone</keyword>
<keyword evidence="7" id="KW-0812">Transmembrane</keyword>
<evidence type="ECO:0000256" key="6">
    <source>
        <dbReference type="SAM" id="MobiDB-lite"/>
    </source>
</evidence>
<evidence type="ECO:0000256" key="2">
    <source>
        <dbReference type="ARBA" id="ARBA00022741"/>
    </source>
</evidence>
<reference evidence="9" key="1">
    <citation type="journal article" date="2019" name="Int. J. Syst. Evol. Microbiol.">
        <title>The Global Catalogue of Microorganisms (GCM) 10K type strain sequencing project: providing services to taxonomists for standard genome sequencing and annotation.</title>
        <authorList>
            <consortium name="The Broad Institute Genomics Platform"/>
            <consortium name="The Broad Institute Genome Sequencing Center for Infectious Disease"/>
            <person name="Wu L."/>
            <person name="Ma J."/>
        </authorList>
    </citation>
    <scope>NUCLEOTIDE SEQUENCE [LARGE SCALE GENOMIC DNA]</scope>
    <source>
        <strain evidence="9">JCM 17494</strain>
    </source>
</reference>
<feature type="region of interest" description="Disordered" evidence="6">
    <location>
        <begin position="372"/>
        <end position="398"/>
    </location>
</feature>
<keyword evidence="4" id="KW-0346">Stress response</keyword>
<dbReference type="PROSITE" id="PS01036">
    <property type="entry name" value="HSP70_3"/>
    <property type="match status" value="1"/>
</dbReference>
<name>A0ABP7BSL8_9PSEU</name>
<evidence type="ECO:0000313" key="9">
    <source>
        <dbReference type="Proteomes" id="UP001500711"/>
    </source>
</evidence>
<dbReference type="PANTHER" id="PTHR42749:SF1">
    <property type="entry name" value="CELL SHAPE-DETERMINING PROTEIN MREB"/>
    <property type="match status" value="1"/>
</dbReference>
<comment type="similarity">
    <text evidence="1">Belongs to the heat shock protein 70 family.</text>
</comment>
<evidence type="ECO:0000256" key="1">
    <source>
        <dbReference type="ARBA" id="ARBA00007381"/>
    </source>
</evidence>
<evidence type="ECO:0000256" key="5">
    <source>
        <dbReference type="ARBA" id="ARBA00023186"/>
    </source>
</evidence>
<dbReference type="Gene3D" id="3.90.640.10">
    <property type="entry name" value="Actin, Chain A, domain 4"/>
    <property type="match status" value="1"/>
</dbReference>
<accession>A0ABP7BSL8</accession>
<dbReference type="SUPFAM" id="SSF53067">
    <property type="entry name" value="Actin-like ATPase domain"/>
    <property type="match status" value="2"/>
</dbReference>
<keyword evidence="7" id="KW-1133">Transmembrane helix</keyword>
<feature type="transmembrane region" description="Helical" evidence="7">
    <location>
        <begin position="401"/>
        <end position="422"/>
    </location>
</feature>
<dbReference type="EMBL" id="BAABBE010000022">
    <property type="protein sequence ID" value="GAA3668946.1"/>
    <property type="molecule type" value="Genomic_DNA"/>
</dbReference>
<proteinExistence type="inferred from homology"/>
<keyword evidence="2" id="KW-0547">Nucleotide-binding</keyword>
<evidence type="ECO:0000313" key="8">
    <source>
        <dbReference type="EMBL" id="GAA3668946.1"/>
    </source>
</evidence>
<dbReference type="Gene3D" id="3.30.420.40">
    <property type="match status" value="2"/>
</dbReference>
<feature type="compositionally biased region" description="Low complexity" evidence="6">
    <location>
        <begin position="457"/>
        <end position="488"/>
    </location>
</feature>
<dbReference type="PRINTS" id="PR00301">
    <property type="entry name" value="HEATSHOCK70"/>
</dbReference>
<dbReference type="Pfam" id="PF00012">
    <property type="entry name" value="HSP70"/>
    <property type="match status" value="2"/>
</dbReference>
<dbReference type="InterPro" id="IPR018181">
    <property type="entry name" value="Heat_shock_70_CS"/>
</dbReference>